<evidence type="ECO:0000259" key="8">
    <source>
        <dbReference type="SMART" id="SM00479"/>
    </source>
</evidence>
<dbReference type="SMART" id="SM00479">
    <property type="entry name" value="EXOIII"/>
    <property type="match status" value="1"/>
</dbReference>
<keyword evidence="5 9" id="KW-0269">Exonuclease</keyword>
<dbReference type="Gene3D" id="3.30.420.10">
    <property type="entry name" value="Ribonuclease H-like superfamily/Ribonuclease H"/>
    <property type="match status" value="1"/>
</dbReference>
<organism evidence="9 10">
    <name type="scientific">Georgenia daeguensis</name>
    <dbReference type="NCBI Taxonomy" id="908355"/>
    <lineage>
        <taxon>Bacteria</taxon>
        <taxon>Bacillati</taxon>
        <taxon>Actinomycetota</taxon>
        <taxon>Actinomycetes</taxon>
        <taxon>Micrococcales</taxon>
        <taxon>Bogoriellaceae</taxon>
        <taxon>Georgenia</taxon>
    </lineage>
</organism>
<evidence type="ECO:0000313" key="10">
    <source>
        <dbReference type="Proteomes" id="UP001499841"/>
    </source>
</evidence>
<comment type="caution">
    <text evidence="9">The sequence shown here is derived from an EMBL/GenBank/DDBJ whole genome shotgun (WGS) entry which is preliminary data.</text>
</comment>
<reference evidence="10" key="1">
    <citation type="journal article" date="2019" name="Int. J. Syst. Evol. Microbiol.">
        <title>The Global Catalogue of Microorganisms (GCM) 10K type strain sequencing project: providing services to taxonomists for standard genome sequencing and annotation.</title>
        <authorList>
            <consortium name="The Broad Institute Genomics Platform"/>
            <consortium name="The Broad Institute Genome Sequencing Center for Infectious Disease"/>
            <person name="Wu L."/>
            <person name="Ma J."/>
        </authorList>
    </citation>
    <scope>NUCLEOTIDE SEQUENCE [LARGE SCALE GENOMIC DNA]</scope>
    <source>
        <strain evidence="10">JCM 17459</strain>
    </source>
</reference>
<protein>
    <submittedName>
        <fullName evidence="9">Exonuclease domain-containing protein</fullName>
    </submittedName>
</protein>
<dbReference type="CDD" id="cd06127">
    <property type="entry name" value="DEDDh"/>
    <property type="match status" value="1"/>
</dbReference>
<keyword evidence="3" id="KW-0479">Metal-binding</keyword>
<comment type="similarity">
    <text evidence="7">Belongs to the exonuclease superfamily. TREX family.</text>
</comment>
<evidence type="ECO:0000256" key="6">
    <source>
        <dbReference type="ARBA" id="ARBA00022842"/>
    </source>
</evidence>
<dbReference type="NCBIfam" id="NF005927">
    <property type="entry name" value="PRK07942.1"/>
    <property type="match status" value="1"/>
</dbReference>
<dbReference type="PANTHER" id="PTHR13058">
    <property type="entry name" value="THREE PRIME REPAIR EXONUCLEASE 1, 2"/>
    <property type="match status" value="1"/>
</dbReference>
<keyword evidence="10" id="KW-1185">Reference proteome</keyword>
<dbReference type="EMBL" id="BAABBA010000009">
    <property type="protein sequence ID" value="GAA4287720.1"/>
    <property type="molecule type" value="Genomic_DNA"/>
</dbReference>
<keyword evidence="2" id="KW-0540">Nuclease</keyword>
<proteinExistence type="inferred from homology"/>
<dbReference type="GO" id="GO:0004527">
    <property type="term" value="F:exonuclease activity"/>
    <property type="evidence" value="ECO:0007669"/>
    <property type="project" value="UniProtKB-KW"/>
</dbReference>
<evidence type="ECO:0000313" key="9">
    <source>
        <dbReference type="EMBL" id="GAA4287720.1"/>
    </source>
</evidence>
<gene>
    <name evidence="9" type="ORF">GCM10022262_20790</name>
</gene>
<comment type="cofactor">
    <cofactor evidence="1">
        <name>Mg(2+)</name>
        <dbReference type="ChEBI" id="CHEBI:18420"/>
    </cofactor>
</comment>
<name>A0ABP8EUT6_9MICO</name>
<dbReference type="Proteomes" id="UP001499841">
    <property type="component" value="Unassembled WGS sequence"/>
</dbReference>
<dbReference type="SUPFAM" id="SSF53098">
    <property type="entry name" value="Ribonuclease H-like"/>
    <property type="match status" value="1"/>
</dbReference>
<evidence type="ECO:0000256" key="3">
    <source>
        <dbReference type="ARBA" id="ARBA00022723"/>
    </source>
</evidence>
<accession>A0ABP8EUT6</accession>
<keyword evidence="4" id="KW-0378">Hydrolase</keyword>
<dbReference type="PANTHER" id="PTHR13058:SF19">
    <property type="entry name" value="LD40940P"/>
    <property type="match status" value="1"/>
</dbReference>
<dbReference type="InterPro" id="IPR012337">
    <property type="entry name" value="RNaseH-like_sf"/>
</dbReference>
<sequence length="243" mass="26366">MSSWCNGPFLGFDTETTGVDVVSDRIVSAALVHRDGDSTRVRTWLLDPGVEIPEAASSIHGISTERARAEGTAPSVALEEMASLIVEAQLEGVPVVAYNAAFDLAILDNELTRYGLPRLADRLGRSCLPVVDPLVLDRGLDPEREGQRKLVDLCVHYEVPEQGSLHTAEVDVVATLDVLSRIAARFPRIGQRTLEDLHGWQVGRYREWAEQFNAWRLGQGLTGPGVDPGWPQPLAAAPVVTGA</sequence>
<evidence type="ECO:0000256" key="7">
    <source>
        <dbReference type="ARBA" id="ARBA00025769"/>
    </source>
</evidence>
<dbReference type="InterPro" id="IPR040393">
    <property type="entry name" value="TREX1/2"/>
</dbReference>
<dbReference type="InterPro" id="IPR013520">
    <property type="entry name" value="Ribonucl_H"/>
</dbReference>
<evidence type="ECO:0000256" key="1">
    <source>
        <dbReference type="ARBA" id="ARBA00001946"/>
    </source>
</evidence>
<evidence type="ECO:0000256" key="5">
    <source>
        <dbReference type="ARBA" id="ARBA00022839"/>
    </source>
</evidence>
<evidence type="ECO:0000256" key="2">
    <source>
        <dbReference type="ARBA" id="ARBA00022722"/>
    </source>
</evidence>
<dbReference type="Pfam" id="PF00929">
    <property type="entry name" value="RNase_T"/>
    <property type="match status" value="1"/>
</dbReference>
<dbReference type="InterPro" id="IPR036397">
    <property type="entry name" value="RNaseH_sf"/>
</dbReference>
<keyword evidence="6" id="KW-0460">Magnesium</keyword>
<evidence type="ECO:0000256" key="4">
    <source>
        <dbReference type="ARBA" id="ARBA00022801"/>
    </source>
</evidence>
<feature type="domain" description="Exonuclease" evidence="8">
    <location>
        <begin position="8"/>
        <end position="188"/>
    </location>
</feature>
<dbReference type="RefSeq" id="WP_345040726.1">
    <property type="nucleotide sequence ID" value="NZ_BAABBA010000009.1"/>
</dbReference>